<name>A0A2X0XMF1_9BACI</name>
<dbReference type="PIRSF" id="PIRSF006066">
    <property type="entry name" value="HI0050"/>
    <property type="match status" value="1"/>
</dbReference>
<feature type="transmembrane region" description="Helical" evidence="7">
    <location>
        <begin position="371"/>
        <end position="393"/>
    </location>
</feature>
<accession>A0A2X0XMF1</accession>
<dbReference type="InterPro" id="IPR010656">
    <property type="entry name" value="DctM"/>
</dbReference>
<dbReference type="RefSeq" id="WP_112117608.1">
    <property type="nucleotide sequence ID" value="NZ_CP134502.1"/>
</dbReference>
<proteinExistence type="predicted"/>
<gene>
    <name evidence="9" type="primary">siaT_5</name>
    <name evidence="9" type="ORF">NCTC7582_03001</name>
</gene>
<keyword evidence="5 7" id="KW-1133">Transmembrane helix</keyword>
<dbReference type="NCBIfam" id="TIGR00786">
    <property type="entry name" value="dctM"/>
    <property type="match status" value="1"/>
</dbReference>
<dbReference type="PANTHER" id="PTHR33362:SF2">
    <property type="entry name" value="TRAP TRANSPORTER LARGE PERMEASE PROTEIN"/>
    <property type="match status" value="1"/>
</dbReference>
<keyword evidence="2" id="KW-1003">Cell membrane</keyword>
<feature type="transmembrane region" description="Helical" evidence="7">
    <location>
        <begin position="12"/>
        <end position="38"/>
    </location>
</feature>
<feature type="transmembrane region" description="Helical" evidence="7">
    <location>
        <begin position="405"/>
        <end position="425"/>
    </location>
</feature>
<keyword evidence="4 7" id="KW-0812">Transmembrane</keyword>
<feature type="transmembrane region" description="Helical" evidence="7">
    <location>
        <begin position="144"/>
        <end position="169"/>
    </location>
</feature>
<dbReference type="EMBL" id="UAQE01000001">
    <property type="protein sequence ID" value="SPU00119.1"/>
    <property type="molecule type" value="Genomic_DNA"/>
</dbReference>
<feature type="transmembrane region" description="Helical" evidence="7">
    <location>
        <begin position="220"/>
        <end position="243"/>
    </location>
</feature>
<evidence type="ECO:0000256" key="2">
    <source>
        <dbReference type="ARBA" id="ARBA00022475"/>
    </source>
</evidence>
<evidence type="ECO:0000313" key="10">
    <source>
        <dbReference type="Proteomes" id="UP000251431"/>
    </source>
</evidence>
<feature type="transmembrane region" description="Helical" evidence="7">
    <location>
        <begin position="344"/>
        <end position="365"/>
    </location>
</feature>
<evidence type="ECO:0000256" key="6">
    <source>
        <dbReference type="ARBA" id="ARBA00023136"/>
    </source>
</evidence>
<dbReference type="Pfam" id="PF06808">
    <property type="entry name" value="DctM"/>
    <property type="match status" value="1"/>
</dbReference>
<dbReference type="GO" id="GO:0022857">
    <property type="term" value="F:transmembrane transporter activity"/>
    <property type="evidence" value="ECO:0007669"/>
    <property type="project" value="TreeGrafter"/>
</dbReference>
<dbReference type="PANTHER" id="PTHR33362">
    <property type="entry name" value="SIALIC ACID TRAP TRANSPORTER PERMEASE PROTEIN SIAT-RELATED"/>
    <property type="match status" value="1"/>
</dbReference>
<dbReference type="InterPro" id="IPR004681">
    <property type="entry name" value="TRAP_DctM"/>
</dbReference>
<feature type="transmembrane region" description="Helical" evidence="7">
    <location>
        <begin position="249"/>
        <end position="267"/>
    </location>
</feature>
<keyword evidence="6 7" id="KW-0472">Membrane</keyword>
<feature type="transmembrane region" description="Helical" evidence="7">
    <location>
        <begin position="320"/>
        <end position="337"/>
    </location>
</feature>
<evidence type="ECO:0000256" key="7">
    <source>
        <dbReference type="SAM" id="Phobius"/>
    </source>
</evidence>
<keyword evidence="3" id="KW-0997">Cell inner membrane</keyword>
<evidence type="ECO:0000256" key="1">
    <source>
        <dbReference type="ARBA" id="ARBA00004429"/>
    </source>
</evidence>
<protein>
    <submittedName>
        <fullName evidence="9">C4-dicarboxylate transport system (Permease large)</fullName>
    </submittedName>
</protein>
<organism evidence="9 10">
    <name type="scientific">Lysinibacillus capsici</name>
    <dbReference type="NCBI Taxonomy" id="2115968"/>
    <lineage>
        <taxon>Bacteria</taxon>
        <taxon>Bacillati</taxon>
        <taxon>Bacillota</taxon>
        <taxon>Bacilli</taxon>
        <taxon>Bacillales</taxon>
        <taxon>Bacillaceae</taxon>
        <taxon>Lysinibacillus</taxon>
    </lineage>
</organism>
<evidence type="ECO:0000259" key="8">
    <source>
        <dbReference type="Pfam" id="PF06808"/>
    </source>
</evidence>
<evidence type="ECO:0000256" key="3">
    <source>
        <dbReference type="ARBA" id="ARBA00022519"/>
    </source>
</evidence>
<comment type="subcellular location">
    <subcellularLocation>
        <location evidence="1">Cell inner membrane</location>
        <topology evidence="1">Multi-pass membrane protein</topology>
    </subcellularLocation>
</comment>
<dbReference type="GO" id="GO:0005886">
    <property type="term" value="C:plasma membrane"/>
    <property type="evidence" value="ECO:0007669"/>
    <property type="project" value="UniProtKB-SubCell"/>
</dbReference>
<dbReference type="AlphaFoldDB" id="A0A2X0XMF1"/>
<evidence type="ECO:0000256" key="4">
    <source>
        <dbReference type="ARBA" id="ARBA00022692"/>
    </source>
</evidence>
<sequence length="435" mass="45927">MTISIITSIIILLSLLILLLIGTPIAVAILISSLLGIIQSIGFNGALPASTLKVFQGINIFTLLAIPFFILAGNIMSKGGIAERLINFASVLTGKIPGSLAHTNIVANMLFGSVSGSGTAAASAMGSVLGPVQKEKGYDEDFSAAVNVSTAPTGLLIPPSTALITYALASGGTSVAALFLGGVVPGILWGISCIIVAYFIARKKGYVQTQKHSGSEILSVFIKAIPSLMLIIIIIGGIISGIFTATEASVMAVIYSVILSLFFYKTINLNELFNIFIDSAKLSAVIMFLVGTSGVLAWVMSYTQIPALLSNIMLGISENPLIILICINILLLIVGMFMDLTPAILIFTPILLPICVSLGMSPLQFGIMMTFNLSIGTITPPVGNILFVGLKISGRKLEKVLPYMVKFYVAIFVVLMLVTFIPALSEWLPSLVGYK</sequence>
<feature type="transmembrane region" description="Helical" evidence="7">
    <location>
        <begin position="175"/>
        <end position="200"/>
    </location>
</feature>
<dbReference type="Proteomes" id="UP000251431">
    <property type="component" value="Unassembled WGS sequence"/>
</dbReference>
<evidence type="ECO:0000313" key="9">
    <source>
        <dbReference type="EMBL" id="SPU00119.1"/>
    </source>
</evidence>
<feature type="domain" description="TRAP C4-dicarboxylate transport system permease DctM subunit" evidence="8">
    <location>
        <begin position="13"/>
        <end position="424"/>
    </location>
</feature>
<reference evidence="9 10" key="1">
    <citation type="submission" date="2018-06" db="EMBL/GenBank/DDBJ databases">
        <authorList>
            <consortium name="Pathogen Informatics"/>
            <person name="Doyle S."/>
        </authorList>
    </citation>
    <scope>NUCLEOTIDE SEQUENCE [LARGE SCALE GENOMIC DNA]</scope>
    <source>
        <strain evidence="9 10">NCTC7582</strain>
    </source>
</reference>
<feature type="transmembrane region" description="Helical" evidence="7">
    <location>
        <begin position="279"/>
        <end position="300"/>
    </location>
</feature>
<evidence type="ECO:0000256" key="5">
    <source>
        <dbReference type="ARBA" id="ARBA00022989"/>
    </source>
</evidence>
<feature type="transmembrane region" description="Helical" evidence="7">
    <location>
        <begin position="58"/>
        <end position="76"/>
    </location>
</feature>